<comment type="function">
    <text evidence="6">Catalyzes the conversion of 2 pyruvate molecules into acetolactate in the first common step of the biosynthetic pathway of the branched-amino acids such as leucine, isoleucine, and valine.</text>
</comment>
<dbReference type="NCBIfam" id="TIGR00119">
    <property type="entry name" value="acolac_sm"/>
    <property type="match status" value="1"/>
</dbReference>
<evidence type="ECO:0000256" key="5">
    <source>
        <dbReference type="ARBA" id="ARBA00023304"/>
    </source>
</evidence>
<evidence type="ECO:0000256" key="2">
    <source>
        <dbReference type="ARBA" id="ARBA00005025"/>
    </source>
</evidence>
<dbReference type="EMBL" id="CP005290">
    <property type="protein sequence ID" value="AGK61662.1"/>
    <property type="molecule type" value="Genomic_DNA"/>
</dbReference>
<dbReference type="GeneID" id="15393325"/>
<dbReference type="GO" id="GO:0009099">
    <property type="term" value="P:L-valine biosynthetic process"/>
    <property type="evidence" value="ECO:0007669"/>
    <property type="project" value="UniProtKB-UniRule"/>
</dbReference>
<dbReference type="InterPro" id="IPR045865">
    <property type="entry name" value="ACT-like_dom_sf"/>
</dbReference>
<keyword evidence="4 6" id="KW-0028">Amino-acid biosynthesis</keyword>
<dbReference type="GO" id="GO:0003984">
    <property type="term" value="F:acetolactate synthase activity"/>
    <property type="evidence" value="ECO:0007669"/>
    <property type="project" value="UniProtKB-UniRule"/>
</dbReference>
<feature type="domain" description="ACT" evidence="7">
    <location>
        <begin position="11"/>
        <end position="85"/>
    </location>
</feature>
<dbReference type="PANTHER" id="PTHR30239:SF0">
    <property type="entry name" value="ACETOLACTATE SYNTHASE SMALL SUBUNIT 1, CHLOROPLASTIC"/>
    <property type="match status" value="1"/>
</dbReference>
<comment type="pathway">
    <text evidence="2 6">Amino-acid biosynthesis; L-valine biosynthesis; L-valine from pyruvate: step 1/4.</text>
</comment>
<dbReference type="InterPro" id="IPR004789">
    <property type="entry name" value="Acetalactate_synth_ssu"/>
</dbReference>
<dbReference type="UniPathway" id="UPA00049">
    <property type="reaction ID" value="UER00059"/>
</dbReference>
<evidence type="ECO:0000259" key="7">
    <source>
        <dbReference type="PROSITE" id="PS51671"/>
    </source>
</evidence>
<comment type="similarity">
    <text evidence="3 6">Belongs to the acetolactate synthase small subunit family.</text>
</comment>
<sequence length="171" mass="19334">MSNNNKRSKYTISVLVENKPGVLARVSSLFRRRNFNIESLTVGTTDREDISRMTIVVNGDTKMVEQVMKQLNKLIEIIKVSDVTENSVERELVLIKVKATSETRGEIVELANIFRGRVVDVSKDSLIIELTGDEDKIRAFVNLMRQFGIRELARTGKVAMQRGEKIVALNP</sequence>
<evidence type="ECO:0000313" key="8">
    <source>
        <dbReference type="EMBL" id="AGK61662.1"/>
    </source>
</evidence>
<dbReference type="KEGG" id="ast:Asulf_01690"/>
<dbReference type="GO" id="GO:0005829">
    <property type="term" value="C:cytosol"/>
    <property type="evidence" value="ECO:0007669"/>
    <property type="project" value="TreeGrafter"/>
</dbReference>
<dbReference type="OrthoDB" id="85792at2157"/>
<evidence type="ECO:0000256" key="6">
    <source>
        <dbReference type="RuleBase" id="RU368092"/>
    </source>
</evidence>
<dbReference type="SUPFAM" id="SSF55021">
    <property type="entry name" value="ACT-like"/>
    <property type="match status" value="2"/>
</dbReference>
<comment type="pathway">
    <text evidence="1 6">Amino-acid biosynthesis; L-isoleucine biosynthesis; L-isoleucine from 2-oxobutanoate: step 1/4.</text>
</comment>
<dbReference type="STRING" id="387631.Asulf_01690"/>
<dbReference type="InterPro" id="IPR019455">
    <property type="entry name" value="Acetolactate_synth_ssu_C"/>
</dbReference>
<dbReference type="Pfam" id="PF22629">
    <property type="entry name" value="ACT_AHAS_ss"/>
    <property type="match status" value="1"/>
</dbReference>
<dbReference type="InterPro" id="IPR027271">
    <property type="entry name" value="Acetolactate_synth/TF_NikR_C"/>
</dbReference>
<dbReference type="FunFam" id="3.30.70.1150:FF:000001">
    <property type="entry name" value="Acetolactate synthase small subunit"/>
    <property type="match status" value="1"/>
</dbReference>
<comment type="catalytic activity">
    <reaction evidence="6">
        <text>2 pyruvate + H(+) = (2S)-2-acetolactate + CO2</text>
        <dbReference type="Rhea" id="RHEA:25249"/>
        <dbReference type="ChEBI" id="CHEBI:15361"/>
        <dbReference type="ChEBI" id="CHEBI:15378"/>
        <dbReference type="ChEBI" id="CHEBI:16526"/>
        <dbReference type="ChEBI" id="CHEBI:58476"/>
        <dbReference type="EC" id="2.2.1.6"/>
    </reaction>
</comment>
<dbReference type="PANTHER" id="PTHR30239">
    <property type="entry name" value="ACETOLACTATE SYNTHASE SMALL SUBUNIT"/>
    <property type="match status" value="1"/>
</dbReference>
<dbReference type="AlphaFoldDB" id="N0BH81"/>
<keyword evidence="6" id="KW-0808">Transferase</keyword>
<evidence type="ECO:0000256" key="4">
    <source>
        <dbReference type="ARBA" id="ARBA00022605"/>
    </source>
</evidence>
<dbReference type="RefSeq" id="WP_015591260.1">
    <property type="nucleotide sequence ID" value="NC_021169.1"/>
</dbReference>
<evidence type="ECO:0000313" key="9">
    <source>
        <dbReference type="Proteomes" id="UP000013307"/>
    </source>
</evidence>
<keyword evidence="5 6" id="KW-0100">Branched-chain amino acid biosynthesis</keyword>
<reference evidence="8 9" key="1">
    <citation type="journal article" date="2013" name="Genome Announc.">
        <title>Complete Genome Sequence of the Thermophilic and Facultatively Chemolithoautotrophic Sulfate Reducer Archaeoglobus sulfaticallidus Strain PM70-1T.</title>
        <authorList>
            <person name="Stokke R."/>
            <person name="Hocking W.P."/>
            <person name="Steinsbu B.O."/>
            <person name="Steen I.H."/>
        </authorList>
    </citation>
    <scope>NUCLEOTIDE SEQUENCE [LARGE SCALE GENOMIC DNA]</scope>
    <source>
        <strain evidence="8">PM70-1</strain>
    </source>
</reference>
<dbReference type="GO" id="GO:0009097">
    <property type="term" value="P:isoleucine biosynthetic process"/>
    <property type="evidence" value="ECO:0007669"/>
    <property type="project" value="UniProtKB-UniRule"/>
</dbReference>
<dbReference type="HOGENOM" id="CLU_055003_1_3_2"/>
<dbReference type="NCBIfam" id="NF008864">
    <property type="entry name" value="PRK11895.1"/>
    <property type="match status" value="1"/>
</dbReference>
<organism evidence="8 9">
    <name type="scientific">Archaeoglobus sulfaticallidus PM70-1</name>
    <dbReference type="NCBI Taxonomy" id="387631"/>
    <lineage>
        <taxon>Archaea</taxon>
        <taxon>Methanobacteriati</taxon>
        <taxon>Methanobacteriota</taxon>
        <taxon>Archaeoglobi</taxon>
        <taxon>Archaeoglobales</taxon>
        <taxon>Archaeoglobaceae</taxon>
        <taxon>Archaeoglobus</taxon>
    </lineage>
</organism>
<dbReference type="EC" id="2.2.1.6" evidence="6"/>
<dbReference type="FunFam" id="3.30.70.260:FF:000001">
    <property type="entry name" value="Acetolactate synthase, small subunit"/>
    <property type="match status" value="1"/>
</dbReference>
<dbReference type="Proteomes" id="UP000013307">
    <property type="component" value="Chromosome"/>
</dbReference>
<comment type="subunit">
    <text evidence="6">Dimer of large and small chains.</text>
</comment>
<dbReference type="GO" id="GO:1990610">
    <property type="term" value="F:acetolactate synthase regulator activity"/>
    <property type="evidence" value="ECO:0007669"/>
    <property type="project" value="UniProtKB-UniRule"/>
</dbReference>
<evidence type="ECO:0000256" key="3">
    <source>
        <dbReference type="ARBA" id="ARBA00006341"/>
    </source>
</evidence>
<protein>
    <recommendedName>
        <fullName evidence="6">Acetolactate synthase small subunit</fullName>
        <shortName evidence="6">AHAS</shortName>
        <shortName evidence="6">ALS</shortName>
        <ecNumber evidence="6">2.2.1.6</ecNumber>
    </recommendedName>
    <alternativeName>
        <fullName evidence="6">Acetohydroxy-acid synthase small subunit</fullName>
    </alternativeName>
</protein>
<dbReference type="InterPro" id="IPR054480">
    <property type="entry name" value="AHAS_small-like_ACT"/>
</dbReference>
<dbReference type="InterPro" id="IPR039557">
    <property type="entry name" value="AHAS_ACT"/>
</dbReference>
<dbReference type="Pfam" id="PF10369">
    <property type="entry name" value="ALS_ss_C"/>
    <property type="match status" value="1"/>
</dbReference>
<keyword evidence="9" id="KW-1185">Reference proteome</keyword>
<proteinExistence type="inferred from homology"/>
<dbReference type="CDD" id="cd04878">
    <property type="entry name" value="ACT_AHAS"/>
    <property type="match status" value="1"/>
</dbReference>
<gene>
    <name evidence="8" type="ORF">Asulf_01690</name>
</gene>
<accession>N0BH81</accession>
<dbReference type="Gene3D" id="3.30.70.1150">
    <property type="entry name" value="ACT-like. Chain A, domain 2"/>
    <property type="match status" value="1"/>
</dbReference>
<dbReference type="PROSITE" id="PS51671">
    <property type="entry name" value="ACT"/>
    <property type="match status" value="1"/>
</dbReference>
<dbReference type="UniPathway" id="UPA00047">
    <property type="reaction ID" value="UER00055"/>
</dbReference>
<name>N0BH81_9EURY</name>
<dbReference type="eggNOG" id="arCOG04445">
    <property type="taxonomic scope" value="Archaea"/>
</dbReference>
<evidence type="ECO:0000256" key="1">
    <source>
        <dbReference type="ARBA" id="ARBA00004974"/>
    </source>
</evidence>
<dbReference type="InterPro" id="IPR002912">
    <property type="entry name" value="ACT_dom"/>
</dbReference>
<dbReference type="Gene3D" id="3.30.70.260">
    <property type="match status" value="1"/>
</dbReference>